<evidence type="ECO:0008006" key="6">
    <source>
        <dbReference type="Google" id="ProtNLM"/>
    </source>
</evidence>
<comment type="caution">
    <text evidence="3">The sequence shown here is derived from an EMBL/GenBank/DDBJ whole genome shotgun (WGS) entry which is preliminary data.</text>
</comment>
<dbReference type="AlphaFoldDB" id="A0A7W3JFP3"/>
<dbReference type="EMBL" id="BJUV01000024">
    <property type="protein sequence ID" value="GEK83961.1"/>
    <property type="molecule type" value="Genomic_DNA"/>
</dbReference>
<gene>
    <name evidence="3" type="ORF">FB463_000210</name>
    <name evidence="2" type="ORF">FFA01_22700</name>
</gene>
<keyword evidence="4" id="KW-1185">Reference proteome</keyword>
<evidence type="ECO:0000313" key="3">
    <source>
        <dbReference type="EMBL" id="MBA8811986.1"/>
    </source>
</evidence>
<evidence type="ECO:0000313" key="5">
    <source>
        <dbReference type="Proteomes" id="UP000522688"/>
    </source>
</evidence>
<dbReference type="Gene3D" id="2.40.10.10">
    <property type="entry name" value="Trypsin-like serine proteases"/>
    <property type="match status" value="2"/>
</dbReference>
<proteinExistence type="predicted"/>
<feature type="chain" id="PRO_5030848592" description="Serine protease" evidence="1">
    <location>
        <begin position="40"/>
        <end position="457"/>
    </location>
</feature>
<feature type="signal peptide" evidence="1">
    <location>
        <begin position="1"/>
        <end position="39"/>
    </location>
</feature>
<sequence length="457" mass="47330">MRNSTAKKQGKRRGRRLGALCLSAGVAAGVMLPVSMASADEAAESTANVAEMPGAPEGLTTLTEMPAGGGSPIPEETREAISVLSHSSLDNEILEFKWNHDDAGLSIFTHDIEAVAAAADATGLFPADQKIDYIPAAVTKSQLESTVENFVATLATSPQGLGDVVSVTPSSDGSRLTVGVTELPTQARRAAPLPSEVDGLEVTFEQVDESVPTTRVRNSSPMITGGYFAGQGSACSTGWPVRRAQDTTYGNLSADHCGKALNSMWTWGTSGQGTAPINVGLTTGQAAGGSDLEVFLGSTASAVYPYVYTTNNNDSTTGIPIRGYANTVVGDRLCYSGAFSGLVCGNEVTSASSYICYAGFQCYWIATTTQIQGQPAVGNGDSGGPVFGIVQRADGTLGAYGVGINSGITGGSTSCTGDPGYQRSDTDFRLCSKFVMFAPVARFMNAQSNFVMLISSN</sequence>
<accession>A0A7W3JFP3</accession>
<dbReference type="InterPro" id="IPR009003">
    <property type="entry name" value="Peptidase_S1_PA"/>
</dbReference>
<reference evidence="3 5" key="2">
    <citation type="submission" date="2020-07" db="EMBL/GenBank/DDBJ databases">
        <title>Sequencing the genomes of 1000 actinobacteria strains.</title>
        <authorList>
            <person name="Klenk H.-P."/>
        </authorList>
    </citation>
    <scope>NUCLEOTIDE SEQUENCE [LARGE SCALE GENOMIC DNA]</scope>
    <source>
        <strain evidence="3 5">DSM 10309</strain>
    </source>
</reference>
<dbReference type="EMBL" id="JACGWW010000001">
    <property type="protein sequence ID" value="MBA8811986.1"/>
    <property type="molecule type" value="Genomic_DNA"/>
</dbReference>
<keyword evidence="1" id="KW-0732">Signal</keyword>
<dbReference type="InterPro" id="IPR043504">
    <property type="entry name" value="Peptidase_S1_PA_chymotrypsin"/>
</dbReference>
<evidence type="ECO:0000313" key="4">
    <source>
        <dbReference type="Proteomes" id="UP000321154"/>
    </source>
</evidence>
<dbReference type="Proteomes" id="UP000321154">
    <property type="component" value="Unassembled WGS sequence"/>
</dbReference>
<evidence type="ECO:0000313" key="2">
    <source>
        <dbReference type="EMBL" id="GEK83961.1"/>
    </source>
</evidence>
<organism evidence="3 5">
    <name type="scientific">Frigoribacterium faeni</name>
    <dbReference type="NCBI Taxonomy" id="145483"/>
    <lineage>
        <taxon>Bacteria</taxon>
        <taxon>Bacillati</taxon>
        <taxon>Actinomycetota</taxon>
        <taxon>Actinomycetes</taxon>
        <taxon>Micrococcales</taxon>
        <taxon>Microbacteriaceae</taxon>
        <taxon>Frigoribacterium</taxon>
    </lineage>
</organism>
<dbReference type="SUPFAM" id="SSF50494">
    <property type="entry name" value="Trypsin-like serine proteases"/>
    <property type="match status" value="1"/>
</dbReference>
<reference evidence="2 4" key="1">
    <citation type="submission" date="2019-07" db="EMBL/GenBank/DDBJ databases">
        <title>Whole genome shotgun sequence of Frigoribacterium faeni NBRC 103066.</title>
        <authorList>
            <person name="Hosoyama A."/>
            <person name="Uohara A."/>
            <person name="Ohji S."/>
            <person name="Ichikawa N."/>
        </authorList>
    </citation>
    <scope>NUCLEOTIDE SEQUENCE [LARGE SCALE GENOMIC DNA]</scope>
    <source>
        <strain evidence="2 4">NBRC 103066</strain>
    </source>
</reference>
<evidence type="ECO:0000256" key="1">
    <source>
        <dbReference type="SAM" id="SignalP"/>
    </source>
</evidence>
<dbReference type="Proteomes" id="UP000522688">
    <property type="component" value="Unassembled WGS sequence"/>
</dbReference>
<dbReference type="RefSeq" id="WP_146856202.1">
    <property type="nucleotide sequence ID" value="NZ_BAAAHR010000005.1"/>
</dbReference>
<dbReference type="OrthoDB" id="5125436at2"/>
<name>A0A7W3JFP3_9MICO</name>
<protein>
    <recommendedName>
        <fullName evidence="6">Serine protease</fullName>
    </recommendedName>
</protein>